<keyword evidence="2" id="KW-0812">Transmembrane</keyword>
<keyword evidence="2" id="KW-1133">Transmembrane helix</keyword>
<keyword evidence="2" id="KW-0472">Membrane</keyword>
<dbReference type="AlphaFoldDB" id="A0A919N147"/>
<feature type="transmembrane region" description="Helical" evidence="2">
    <location>
        <begin position="393"/>
        <end position="419"/>
    </location>
</feature>
<protein>
    <recommendedName>
        <fullName evidence="5">Macro domain-containing protein</fullName>
    </recommendedName>
</protein>
<evidence type="ECO:0000313" key="4">
    <source>
        <dbReference type="Proteomes" id="UP000636960"/>
    </source>
</evidence>
<keyword evidence="4" id="KW-1185">Reference proteome</keyword>
<sequence>MQGAHPQARWKSLDLTRVSPDHPLSIDIPRQKKALVVSASTQDTIRVFVVSVHETRGVAAIAGDGPATLDGVRRATTAALRAATAHGAKVVGLPLLGSGVLGLPTGDVAATILTSVEAVMRTVAPAHRPNGIAFVCLNKLGANAVHRAWGHHELIERARRQTLEIGPLRAQAADVGLTVDQLAELLDRPDEEEWQLCIGDLARLRKIEAELDRSHTESSAEPDSISRARSAAQRDLVQSLVDTVMTPRIRLAVTERQHDRARVEDRQSRRAQFRRPLPHTDTSRLRLTPDSEAVVGTNARREVMDLIDASRSRRASVGVAGPRGCGKSTLLKDAYDHWTTHGIRILVPAPTSYASREFLLHLYSKVCAEVLERDPAARSKADSRPAATRSISLASLVVLPLTVLVAGIGVITAVALAGWTATPTGYAAMGLTVIAISCILLLLIRLPADRPERDQADSGWRWRWTFPSANRLLLTTTTCGGMALIAPLGVLTARQLTGAILSIAAVGTSVFVPIRTSGAPPRSGSIDQMAQARQATATRAIAAAQLTTLLAGGVLLWLPANIELPPAAIAGAVLTSAGCTALIIGGRWYKRITQASRTSEAVSQDAHTRRAECDLARIRTQTTVMSGWTNSIKAAAPTWLPFGASVGMSGGTSEADLPLGVPDIVEGIRTLLPSRGPALVAIDELDKIESVEKARDFLNEIKGIMDADRCYFLVSMSEDAIGSFERRGLPFRDVFDSAFDEVVRAPHLHAAEGFRLLGSRVDDLPLQYGALAFCQSGGLPRDLVRAVGRMLALPSAAGPPSLAEVAHQVVHRDLSGKAEAVVAAIKSITLEPEVSSVLRVLRTLDTCDTADRSRCILAADWLDHVELLTPLLGVAQDDIPQRRDLQRLAVELLGYAYYCRTLLEIFVADTDSQVDALTTAVNDEDGRTLDRLAHIRQTFMINTSVAWEMLSTLRTDTKLRPYSLPTPLIACATSAPSATST</sequence>
<feature type="transmembrane region" description="Helical" evidence="2">
    <location>
        <begin position="496"/>
        <end position="516"/>
    </location>
</feature>
<comment type="caution">
    <text evidence="3">The sequence shown here is derived from an EMBL/GenBank/DDBJ whole genome shotgun (WGS) entry which is preliminary data.</text>
</comment>
<dbReference type="InterPro" id="IPR027417">
    <property type="entry name" value="P-loop_NTPase"/>
</dbReference>
<dbReference type="Proteomes" id="UP000636960">
    <property type="component" value="Unassembled WGS sequence"/>
</dbReference>
<dbReference type="SUPFAM" id="SSF52949">
    <property type="entry name" value="Macro domain-like"/>
    <property type="match status" value="1"/>
</dbReference>
<evidence type="ECO:0000256" key="1">
    <source>
        <dbReference type="SAM" id="MobiDB-lite"/>
    </source>
</evidence>
<accession>A0A919N147</accession>
<dbReference type="EMBL" id="BOMV01000083">
    <property type="protein sequence ID" value="GIF00521.1"/>
    <property type="molecule type" value="Genomic_DNA"/>
</dbReference>
<feature type="transmembrane region" description="Helical" evidence="2">
    <location>
        <begin position="425"/>
        <end position="448"/>
    </location>
</feature>
<evidence type="ECO:0000313" key="3">
    <source>
        <dbReference type="EMBL" id="GIF00521.1"/>
    </source>
</evidence>
<feature type="transmembrane region" description="Helical" evidence="2">
    <location>
        <begin position="469"/>
        <end position="490"/>
    </location>
</feature>
<reference evidence="3" key="1">
    <citation type="submission" date="2021-01" db="EMBL/GenBank/DDBJ databases">
        <title>Whole genome shotgun sequence of Actinoplanes rishiriensis NBRC 108556.</title>
        <authorList>
            <person name="Komaki H."/>
            <person name="Tamura T."/>
        </authorList>
    </citation>
    <scope>NUCLEOTIDE SEQUENCE</scope>
    <source>
        <strain evidence="3">NBRC 108556</strain>
    </source>
</reference>
<gene>
    <name evidence="3" type="ORF">Ari01nite_79850</name>
</gene>
<feature type="region of interest" description="Disordered" evidence="1">
    <location>
        <begin position="211"/>
        <end position="231"/>
    </location>
</feature>
<dbReference type="InterPro" id="IPR043472">
    <property type="entry name" value="Macro_dom-like"/>
</dbReference>
<evidence type="ECO:0000256" key="2">
    <source>
        <dbReference type="SAM" id="Phobius"/>
    </source>
</evidence>
<organism evidence="3 4">
    <name type="scientific">Paractinoplanes rishiriensis</name>
    <dbReference type="NCBI Taxonomy" id="1050105"/>
    <lineage>
        <taxon>Bacteria</taxon>
        <taxon>Bacillati</taxon>
        <taxon>Actinomycetota</taxon>
        <taxon>Actinomycetes</taxon>
        <taxon>Micromonosporales</taxon>
        <taxon>Micromonosporaceae</taxon>
        <taxon>Paractinoplanes</taxon>
    </lineage>
</organism>
<dbReference type="SUPFAM" id="SSF52540">
    <property type="entry name" value="P-loop containing nucleoside triphosphate hydrolases"/>
    <property type="match status" value="1"/>
</dbReference>
<proteinExistence type="predicted"/>
<feature type="transmembrane region" description="Helical" evidence="2">
    <location>
        <begin position="537"/>
        <end position="558"/>
    </location>
</feature>
<feature type="region of interest" description="Disordered" evidence="1">
    <location>
        <begin position="260"/>
        <end position="284"/>
    </location>
</feature>
<feature type="transmembrane region" description="Helical" evidence="2">
    <location>
        <begin position="564"/>
        <end position="589"/>
    </location>
</feature>
<name>A0A919N147_9ACTN</name>
<dbReference type="Gene3D" id="3.40.220.10">
    <property type="entry name" value="Leucine Aminopeptidase, subunit E, domain 1"/>
    <property type="match status" value="1"/>
</dbReference>
<evidence type="ECO:0008006" key="5">
    <source>
        <dbReference type="Google" id="ProtNLM"/>
    </source>
</evidence>